<dbReference type="Pfam" id="PF14341">
    <property type="entry name" value="PilX_N"/>
    <property type="match status" value="1"/>
</dbReference>
<keyword evidence="1" id="KW-0472">Membrane</keyword>
<feature type="transmembrane region" description="Helical" evidence="1">
    <location>
        <begin position="20"/>
        <end position="41"/>
    </location>
</feature>
<keyword evidence="1" id="KW-0812">Transmembrane</keyword>
<keyword evidence="6" id="KW-1185">Reference proteome</keyword>
<evidence type="ECO:0000313" key="6">
    <source>
        <dbReference type="Proteomes" id="UP000036867"/>
    </source>
</evidence>
<evidence type="ECO:0000313" key="5">
    <source>
        <dbReference type="EMBL" id="KOO52331.1"/>
    </source>
</evidence>
<sequence>MRKLYKHNHTLKNENGYTLIIVLMVLVVMSILGISLMSVTATTMKQSSGERTDQSVYYIAEAGIVQKREELNNKVNDAFISTKNHYETLTNKEKLKFNFKDYFYTQAEQNIASSTVNQFSNYEEHFGKKPKSTIILTKDKDDSKKYYIKSTGEIGGKKRTVTQEYIVYLVVETTPTPETYTPKYAVHVKNTISLSGSANIYGADIATESPNPGSIDIPSHYSHKPKADLNTPIDIELPSFPEENFKNLEQLKYPNNEEVKKNDSNKTRVIQDGDLLINHYLTDKYTLNMTDNMKFKNIILSSNYSLTINVGNTDKSLLVDHLNIENGHIKIIGSGKLTIYVKDKITTNSSSTVNNNGSISKLKVYYKGNNAINMAGDQRIYGSLYAKNANIKFGGSGGFQGDIYSGGSKVELDGASSAITKVFFAPNADITLSGSGNITGAVIAKSFTASGGAYVQYASSNPIPIETVPSYDDPKQLSSQGALIEE</sequence>
<dbReference type="InterPro" id="IPR026588">
    <property type="entry name" value="Choice_anch_A"/>
</dbReference>
<evidence type="ECO:0000259" key="2">
    <source>
        <dbReference type="Pfam" id="PF14341"/>
    </source>
</evidence>
<keyword evidence="1" id="KW-1133">Transmembrane helix</keyword>
<reference evidence="6" key="1">
    <citation type="submission" date="2015-08" db="EMBL/GenBank/DDBJ databases">
        <title>Fjat-10028 dsm 16317.</title>
        <authorList>
            <person name="Liu B."/>
            <person name="Wang J."/>
            <person name="Zhu Y."/>
            <person name="Liu G."/>
            <person name="Chen Q."/>
            <person name="Chen Z."/>
            <person name="Lan J."/>
            <person name="Che J."/>
            <person name="Ge C."/>
            <person name="Shi H."/>
            <person name="Pan Z."/>
            <person name="Liu X."/>
        </authorList>
    </citation>
    <scope>NUCLEOTIDE SEQUENCE [LARGE SCALE GENOMIC DNA]</scope>
    <source>
        <strain evidence="6">DSM 16317</strain>
    </source>
</reference>
<dbReference type="Proteomes" id="UP000036867">
    <property type="component" value="Unassembled WGS sequence"/>
</dbReference>
<organism evidence="5 6">
    <name type="scientific">Viridibacillus arvi</name>
    <dbReference type="NCBI Taxonomy" id="263475"/>
    <lineage>
        <taxon>Bacteria</taxon>
        <taxon>Bacillati</taxon>
        <taxon>Bacillota</taxon>
        <taxon>Bacilli</taxon>
        <taxon>Bacillales</taxon>
        <taxon>Caryophanaceae</taxon>
        <taxon>Viridibacillus</taxon>
    </lineage>
</organism>
<proteinExistence type="predicted"/>
<name>A0A0M0LMV1_9BACL</name>
<gene>
    <name evidence="5" type="ORF">AMD00_08005</name>
</gene>
<dbReference type="Pfam" id="PF20597">
    <property type="entry name" value="pAdhesive_15"/>
    <property type="match status" value="1"/>
</dbReference>
<evidence type="ECO:0000256" key="1">
    <source>
        <dbReference type="SAM" id="Phobius"/>
    </source>
</evidence>
<comment type="caution">
    <text evidence="5">The sequence shown here is derived from an EMBL/GenBank/DDBJ whole genome shotgun (WGS) entry which is preliminary data.</text>
</comment>
<feature type="domain" description="Choice-of-anchor A" evidence="3">
    <location>
        <begin position="423"/>
        <end position="452"/>
    </location>
</feature>
<dbReference type="InterPro" id="IPR025746">
    <property type="entry name" value="PilX_N_dom"/>
</dbReference>
<dbReference type="RefSeq" id="WP_053416498.1">
    <property type="nucleotide sequence ID" value="NZ_LILB01000001.1"/>
</dbReference>
<dbReference type="EMBL" id="LILB01000001">
    <property type="protein sequence ID" value="KOO52331.1"/>
    <property type="molecule type" value="Genomic_DNA"/>
</dbReference>
<dbReference type="InterPro" id="IPR055729">
    <property type="entry name" value="DUF7305"/>
</dbReference>
<evidence type="ECO:0000259" key="3">
    <source>
        <dbReference type="Pfam" id="PF20597"/>
    </source>
</evidence>
<evidence type="ECO:0008006" key="7">
    <source>
        <dbReference type="Google" id="ProtNLM"/>
    </source>
</evidence>
<protein>
    <recommendedName>
        <fullName evidence="7">Type 4 fimbrial biogenesis protein PilX N-terminal domain-containing protein</fullName>
    </recommendedName>
</protein>
<dbReference type="Pfam" id="PF23981">
    <property type="entry name" value="DUF7305"/>
    <property type="match status" value="1"/>
</dbReference>
<accession>A0A0M0LMV1</accession>
<dbReference type="OrthoDB" id="2163447at2"/>
<dbReference type="STRING" id="263475.AMD00_08005"/>
<dbReference type="GeneID" id="301136046"/>
<feature type="domain" description="Type 4 fimbrial biogenesis protein PilX N-terminal" evidence="2">
    <location>
        <begin position="16"/>
        <end position="64"/>
    </location>
</feature>
<feature type="domain" description="DUF7305" evidence="4">
    <location>
        <begin position="302"/>
        <end position="401"/>
    </location>
</feature>
<evidence type="ECO:0000259" key="4">
    <source>
        <dbReference type="Pfam" id="PF23981"/>
    </source>
</evidence>
<dbReference type="Gene3D" id="2.160.20.120">
    <property type="match status" value="1"/>
</dbReference>
<dbReference type="AlphaFoldDB" id="A0A0M0LMV1"/>